<accession>A0A920CHB7</accession>
<evidence type="ECO:0000256" key="6">
    <source>
        <dbReference type="ARBA" id="ARBA00022997"/>
    </source>
</evidence>
<organism evidence="12 13">
    <name type="scientific">Paenibacillus apis</name>
    <dbReference type="NCBI Taxonomy" id="1792174"/>
    <lineage>
        <taxon>Bacteria</taxon>
        <taxon>Bacillati</taxon>
        <taxon>Bacillota</taxon>
        <taxon>Bacilli</taxon>
        <taxon>Bacillales</taxon>
        <taxon>Paenibacillaceae</taxon>
        <taxon>Paenibacillus</taxon>
    </lineage>
</organism>
<dbReference type="PANTHER" id="PTHR43126:SF1">
    <property type="entry name" value="D-ALANYL-D-ALANINE DIPEPTIDASE"/>
    <property type="match status" value="1"/>
</dbReference>
<evidence type="ECO:0000256" key="10">
    <source>
        <dbReference type="SAM" id="MobiDB-lite"/>
    </source>
</evidence>
<feature type="binding site" evidence="9">
    <location>
        <position position="195"/>
    </location>
    <ligand>
        <name>Zn(2+)</name>
        <dbReference type="ChEBI" id="CHEBI:29105"/>
        <note>catalytic</note>
    </ligand>
</feature>
<dbReference type="PANTHER" id="PTHR43126">
    <property type="entry name" value="D-ALANYL-D-ALANINE DIPEPTIDASE"/>
    <property type="match status" value="1"/>
</dbReference>
<dbReference type="CDD" id="cd14817">
    <property type="entry name" value="D-Ala-D-Ala_dipeptidase_VanX"/>
    <property type="match status" value="1"/>
</dbReference>
<dbReference type="GO" id="GO:0008270">
    <property type="term" value="F:zinc ion binding"/>
    <property type="evidence" value="ECO:0007669"/>
    <property type="project" value="UniProtKB-UniRule"/>
</dbReference>
<keyword evidence="3 9" id="KW-0479">Metal-binding</keyword>
<comment type="caution">
    <text evidence="12">The sequence shown here is derived from an EMBL/GenBank/DDBJ whole genome shotgun (WGS) entry which is preliminary data.</text>
</comment>
<comment type="similarity">
    <text evidence="9">Belongs to the peptidase M15D family.</text>
</comment>
<feature type="region of interest" description="Disordered" evidence="10">
    <location>
        <begin position="47"/>
        <end position="66"/>
    </location>
</feature>
<evidence type="ECO:0000256" key="9">
    <source>
        <dbReference type="HAMAP-Rule" id="MF_01924"/>
    </source>
</evidence>
<keyword evidence="13" id="KW-1185">Reference proteome</keyword>
<sequence>MLTYLAYPHVLRLAALGMALTMLASSSGFESKVAAAAAPATAASGTAATVTSPAPTPAPAPEASAPAVERGTLPKGFVYVDEVIPSALYDIRYYSEENFIGTQIDGYEAPLAILTKEAANALKKVNEDLESQGYRLKIIDAYRPQKAVNHFIAWSKDPKDTLMKEIFYPDVDKKNLFKSGYLSSKSGHSRGSTVDVTMVFKRTGEEVDMGSRVDFLGPISSHGTDLINKEQRKHRYILKTAMVKQSFKPYSKEWWHYTLKNEPFPNKYFNFDVK</sequence>
<proteinExistence type="inferred from homology"/>
<dbReference type="SUPFAM" id="SSF55166">
    <property type="entry name" value="Hedgehog/DD-peptidase"/>
    <property type="match status" value="1"/>
</dbReference>
<protein>
    <recommendedName>
        <fullName evidence="9">D-alanyl-D-alanine dipeptidase</fullName>
        <shortName evidence="9">D-Ala-D-Ala dipeptidase</shortName>
        <ecNumber evidence="9">3.4.13.22</ecNumber>
    </recommendedName>
</protein>
<comment type="cofactor">
    <cofactor evidence="9">
        <name>Zn(2+)</name>
        <dbReference type="ChEBI" id="CHEBI:29105"/>
    </cofactor>
    <text evidence="9">Binds 1 zinc ion per subunit.</text>
</comment>
<feature type="signal peptide" evidence="11">
    <location>
        <begin position="1"/>
        <end position="24"/>
    </location>
</feature>
<dbReference type="Gene3D" id="3.30.1380.10">
    <property type="match status" value="1"/>
</dbReference>
<comment type="function">
    <text evidence="9">Catalyzes hydrolysis of the D-alanyl-D-alanine dipeptide.</text>
</comment>
<evidence type="ECO:0000256" key="4">
    <source>
        <dbReference type="ARBA" id="ARBA00022801"/>
    </source>
</evidence>
<feature type="active site" description="Proton donor/acceptor" evidence="9">
    <location>
        <position position="253"/>
    </location>
</feature>
<feature type="binding site" evidence="9">
    <location>
        <position position="256"/>
    </location>
    <ligand>
        <name>Zn(2+)</name>
        <dbReference type="ChEBI" id="CHEBI:29105"/>
        <note>catalytic</note>
    </ligand>
</feature>
<evidence type="ECO:0000256" key="2">
    <source>
        <dbReference type="ARBA" id="ARBA00022670"/>
    </source>
</evidence>
<gene>
    <name evidence="12" type="primary">vanA</name>
    <name evidence="12" type="ORF">J41TS4_00290</name>
</gene>
<dbReference type="Proteomes" id="UP000678895">
    <property type="component" value="Unassembled WGS sequence"/>
</dbReference>
<dbReference type="HAMAP" id="MF_01924">
    <property type="entry name" value="A_A_dipeptidase"/>
    <property type="match status" value="1"/>
</dbReference>
<dbReference type="GO" id="GO:0160237">
    <property type="term" value="F:D-Ala-D-Ala dipeptidase activity"/>
    <property type="evidence" value="ECO:0007669"/>
    <property type="project" value="UniProtKB-EC"/>
</dbReference>
<dbReference type="InterPro" id="IPR000755">
    <property type="entry name" value="A_A_dipeptidase"/>
</dbReference>
<feature type="chain" id="PRO_5039565409" description="D-alanyl-D-alanine dipeptidase" evidence="11">
    <location>
        <begin position="25"/>
        <end position="274"/>
    </location>
</feature>
<keyword evidence="2 9" id="KW-0645">Protease</keyword>
<dbReference type="GO" id="GO:0006508">
    <property type="term" value="P:proteolysis"/>
    <property type="evidence" value="ECO:0007669"/>
    <property type="project" value="UniProtKB-KW"/>
</dbReference>
<name>A0A920CHB7_9BACL</name>
<evidence type="ECO:0000256" key="3">
    <source>
        <dbReference type="ARBA" id="ARBA00022723"/>
    </source>
</evidence>
<reference evidence="12" key="1">
    <citation type="submission" date="2021-03" db="EMBL/GenBank/DDBJ databases">
        <title>Antimicrobial resistance genes in bacteria isolated from Japanese honey, and their potential for conferring macrolide and lincosamide resistance in the American foulbrood pathogen Paenibacillus larvae.</title>
        <authorList>
            <person name="Okamoto M."/>
            <person name="Kumagai M."/>
            <person name="Kanamori H."/>
            <person name="Takamatsu D."/>
        </authorList>
    </citation>
    <scope>NUCLEOTIDE SEQUENCE</scope>
    <source>
        <strain evidence="12">J41TS4</strain>
    </source>
</reference>
<evidence type="ECO:0000256" key="5">
    <source>
        <dbReference type="ARBA" id="ARBA00022833"/>
    </source>
</evidence>
<keyword evidence="5 9" id="KW-0862">Zinc</keyword>
<feature type="binding site" evidence="9">
    <location>
        <position position="188"/>
    </location>
    <ligand>
        <name>Zn(2+)</name>
        <dbReference type="ChEBI" id="CHEBI:29105"/>
        <note>catalytic</note>
    </ligand>
</feature>
<feature type="site" description="Transition state stabilizer" evidence="9">
    <location>
        <position position="143"/>
    </location>
</feature>
<dbReference type="Pfam" id="PF01427">
    <property type="entry name" value="Peptidase_M15"/>
    <property type="match status" value="1"/>
</dbReference>
<dbReference type="EMBL" id="BORS01000001">
    <property type="protein sequence ID" value="GIO40271.1"/>
    <property type="molecule type" value="Genomic_DNA"/>
</dbReference>
<dbReference type="EC" id="3.4.13.22" evidence="9"/>
<keyword evidence="6 9" id="KW-0224">Dipeptidase</keyword>
<keyword evidence="8" id="KW-0961">Cell wall biogenesis/degradation</keyword>
<comment type="catalytic activity">
    <reaction evidence="1 9">
        <text>D-alanyl-D-alanine + H2O = 2 D-alanine</text>
        <dbReference type="Rhea" id="RHEA:20661"/>
        <dbReference type="ChEBI" id="CHEBI:15377"/>
        <dbReference type="ChEBI" id="CHEBI:57416"/>
        <dbReference type="ChEBI" id="CHEBI:57822"/>
        <dbReference type="EC" id="3.4.13.22"/>
    </reaction>
</comment>
<keyword evidence="4 9" id="KW-0378">Hydrolase</keyword>
<dbReference type="InterPro" id="IPR009045">
    <property type="entry name" value="Zn_M74/Hedgehog-like"/>
</dbReference>
<evidence type="ECO:0000256" key="1">
    <source>
        <dbReference type="ARBA" id="ARBA00001362"/>
    </source>
</evidence>
<evidence type="ECO:0000256" key="11">
    <source>
        <dbReference type="SAM" id="SignalP"/>
    </source>
</evidence>
<dbReference type="AlphaFoldDB" id="A0A920CHB7"/>
<dbReference type="GO" id="GO:0008237">
    <property type="term" value="F:metallopeptidase activity"/>
    <property type="evidence" value="ECO:0007669"/>
    <property type="project" value="UniProtKB-KW"/>
</dbReference>
<evidence type="ECO:0000256" key="8">
    <source>
        <dbReference type="ARBA" id="ARBA00023316"/>
    </source>
</evidence>
<evidence type="ECO:0000313" key="12">
    <source>
        <dbReference type="EMBL" id="GIO40271.1"/>
    </source>
</evidence>
<evidence type="ECO:0000256" key="7">
    <source>
        <dbReference type="ARBA" id="ARBA00023049"/>
    </source>
</evidence>
<keyword evidence="11" id="KW-0732">Signal</keyword>
<evidence type="ECO:0000313" key="13">
    <source>
        <dbReference type="Proteomes" id="UP000678895"/>
    </source>
</evidence>
<dbReference type="GO" id="GO:0071555">
    <property type="term" value="P:cell wall organization"/>
    <property type="evidence" value="ECO:0007669"/>
    <property type="project" value="UniProtKB-KW"/>
</dbReference>
<dbReference type="RefSeq" id="WP_301623965.1">
    <property type="nucleotide sequence ID" value="NZ_BORS01000001.1"/>
</dbReference>
<keyword evidence="7 9" id="KW-0482">Metalloprotease</keyword>